<evidence type="ECO:0000256" key="3">
    <source>
        <dbReference type="ARBA" id="ARBA00022553"/>
    </source>
</evidence>
<feature type="region of interest" description="Disordered" evidence="8">
    <location>
        <begin position="722"/>
        <end position="836"/>
    </location>
</feature>
<dbReference type="PANTHER" id="PTHR45436:SF5">
    <property type="entry name" value="SENSOR HISTIDINE KINASE TRCS"/>
    <property type="match status" value="1"/>
</dbReference>
<dbReference type="InterPro" id="IPR005467">
    <property type="entry name" value="His_kinase_dom"/>
</dbReference>
<evidence type="ECO:0000256" key="7">
    <source>
        <dbReference type="ARBA" id="ARBA00022989"/>
    </source>
</evidence>
<dbReference type="EMBL" id="JBGGTQ010000009">
    <property type="protein sequence ID" value="MEZ0494173.1"/>
    <property type="molecule type" value="Genomic_DNA"/>
</dbReference>
<dbReference type="InterPro" id="IPR003594">
    <property type="entry name" value="HATPase_dom"/>
</dbReference>
<keyword evidence="9" id="KW-0472">Membrane</keyword>
<dbReference type="RefSeq" id="WP_370720402.1">
    <property type="nucleotide sequence ID" value="NZ_JBGGTQ010000009.1"/>
</dbReference>
<feature type="transmembrane region" description="Helical" evidence="9">
    <location>
        <begin position="310"/>
        <end position="329"/>
    </location>
</feature>
<feature type="compositionally biased region" description="Low complexity" evidence="8">
    <location>
        <begin position="748"/>
        <end position="761"/>
    </location>
</feature>
<reference evidence="11 12" key="1">
    <citation type="submission" date="2024-07" db="EMBL/GenBank/DDBJ databases">
        <authorList>
            <person name="Thanompreechachai J."/>
            <person name="Duangmal K."/>
        </authorList>
    </citation>
    <scope>NUCLEOTIDE SEQUENCE [LARGE SCALE GENOMIC DNA]</scope>
    <source>
        <strain evidence="11 12">TBRC 1896</strain>
    </source>
</reference>
<evidence type="ECO:0000313" key="11">
    <source>
        <dbReference type="EMBL" id="MEZ0494173.1"/>
    </source>
</evidence>
<dbReference type="SMART" id="SM00387">
    <property type="entry name" value="HATPase_c"/>
    <property type="match status" value="1"/>
</dbReference>
<dbReference type="Proteomes" id="UP001566476">
    <property type="component" value="Unassembled WGS sequence"/>
</dbReference>
<sequence length="1045" mass="107569">MLRNLSIRAKLAVLLVVPLLLLLVAVVATTAREAVATAERRHLAAYAGSTATINEFFTALQAERKDTVEHLAAPTEAGTTRLATDRAATDAAIAKVTQAVADSGVDLTSGTTAAVYGSVQERLGQTLPQIRSAVDNASTTPVAALSTYSDISSAATDLTVAVAEQAGDRDMAQDLGAFGYLLKRIDSFAVEQAAGSLVLEGQSSSTVQALRESAIERGAYFEQQARYRMSAADAAQFDAQLSRSATTSALAFLNQDRNLFAASSTPSLTVQAWQDTTGQVVTAYQQAVAERAANVADEAGAQASRDTVQAIALLAAALLLFAAVGVFAFRTARSIGRRLAGLASAATEVRDELPRMVERMRTPGEGPGVEFTPLEIGNQDEIGEVTKVINDLNETTFRIAGEQAALRASIAEMFVNVARRDQTLLARQLAFLDQLERTEENPDTLEDLFTLDHLATRMRRNAESLLVLAGINTGRRLRRPLPLSDVVRTAAGEIEHYDRVDLALQVDPPVVGHLALSASHLIAELLENATNFSDPGTRVVVGTAETDRGVEVTITDSGLGMSAEEVETAHQRISGGRASEFVGAQRLGFYVVGRLAGRLDVEVEFETAEGRGTNVTLVLPAALFTPGSVKGGQPELAALDSGLPQPGQPAPSTGLSALPGVSALPEVPSALPGGAANGALPTRPSAPAAPIGPNSIVGNPLAASGLGDALSETLSKSAAEAAASSEVGVTSPKAKTEGRQLPTRRRGAQAQAKVDAAAAPAPAAPAPAAPPVPETDWKPAAAPAPSGAAMPKRERKEPAPTALAAAQDILPKAGKKPRQVRDSATPPKTAAEAFWTSRKRADGELTGSALDALDATRGEAPAPAPVAPEAPVVQTPAVEAPVVQTPAVEAPVVQTPAVEVPVVQTPAVEVPVVPAVPAVPVVPVVPVAEPAAVPAEAPAAGRTVGEALRQRNALAAEALNALTEGQNFTPSRGTGSAPLVRRQAGATAAAAKPAPARAAANRQRRAPADVRSMLSGFQAGVSRGRAGENPADTPAAPESGAAGEA</sequence>
<evidence type="ECO:0000256" key="9">
    <source>
        <dbReference type="SAM" id="Phobius"/>
    </source>
</evidence>
<protein>
    <recommendedName>
        <fullName evidence="2">histidine kinase</fullName>
        <ecNumber evidence="2">2.7.13.3</ecNumber>
    </recommendedName>
</protein>
<feature type="compositionally biased region" description="Pro residues" evidence="8">
    <location>
        <begin position="762"/>
        <end position="773"/>
    </location>
</feature>
<dbReference type="PANTHER" id="PTHR45436">
    <property type="entry name" value="SENSOR HISTIDINE KINASE YKOH"/>
    <property type="match status" value="1"/>
</dbReference>
<evidence type="ECO:0000256" key="2">
    <source>
        <dbReference type="ARBA" id="ARBA00012438"/>
    </source>
</evidence>
<name>A0ABV4I8W2_9ACTN</name>
<evidence type="ECO:0000256" key="5">
    <source>
        <dbReference type="ARBA" id="ARBA00022692"/>
    </source>
</evidence>
<dbReference type="EC" id="2.7.13.3" evidence="2"/>
<feature type="compositionally biased region" description="Low complexity" evidence="8">
    <location>
        <begin position="722"/>
        <end position="731"/>
    </location>
</feature>
<evidence type="ECO:0000313" key="12">
    <source>
        <dbReference type="Proteomes" id="UP001566476"/>
    </source>
</evidence>
<feature type="compositionally biased region" description="Polar residues" evidence="8">
    <location>
        <begin position="965"/>
        <end position="974"/>
    </location>
</feature>
<dbReference type="Pfam" id="PF08376">
    <property type="entry name" value="NIT"/>
    <property type="match status" value="1"/>
</dbReference>
<feature type="domain" description="Histidine kinase" evidence="10">
    <location>
        <begin position="416"/>
        <end position="623"/>
    </location>
</feature>
<gene>
    <name evidence="11" type="ORF">AB2L28_18200</name>
</gene>
<keyword evidence="12" id="KW-1185">Reference proteome</keyword>
<evidence type="ECO:0000259" key="10">
    <source>
        <dbReference type="PROSITE" id="PS50109"/>
    </source>
</evidence>
<feature type="compositionally biased region" description="Low complexity" evidence="8">
    <location>
        <begin position="981"/>
        <end position="1001"/>
    </location>
</feature>
<evidence type="ECO:0000256" key="1">
    <source>
        <dbReference type="ARBA" id="ARBA00000085"/>
    </source>
</evidence>
<keyword evidence="3" id="KW-0597">Phosphoprotein</keyword>
<organism evidence="11 12">
    <name type="scientific">Kineococcus mangrovi</name>
    <dbReference type="NCBI Taxonomy" id="1660183"/>
    <lineage>
        <taxon>Bacteria</taxon>
        <taxon>Bacillati</taxon>
        <taxon>Actinomycetota</taxon>
        <taxon>Actinomycetes</taxon>
        <taxon>Kineosporiales</taxon>
        <taxon>Kineosporiaceae</taxon>
        <taxon>Kineococcus</taxon>
    </lineage>
</organism>
<keyword evidence="5 9" id="KW-0812">Transmembrane</keyword>
<dbReference type="SUPFAM" id="SSF55874">
    <property type="entry name" value="ATPase domain of HSP90 chaperone/DNA topoisomerase II/histidine kinase"/>
    <property type="match status" value="1"/>
</dbReference>
<comment type="catalytic activity">
    <reaction evidence="1">
        <text>ATP + protein L-histidine = ADP + protein N-phospho-L-histidine.</text>
        <dbReference type="EC" id="2.7.13.3"/>
    </reaction>
</comment>
<accession>A0ABV4I8W2</accession>
<keyword evidence="7 9" id="KW-1133">Transmembrane helix</keyword>
<feature type="compositionally biased region" description="Low complexity" evidence="8">
    <location>
        <begin position="779"/>
        <end position="790"/>
    </location>
</feature>
<dbReference type="InterPro" id="IPR036890">
    <property type="entry name" value="HATPase_C_sf"/>
</dbReference>
<feature type="region of interest" description="Disordered" evidence="8">
    <location>
        <begin position="635"/>
        <end position="661"/>
    </location>
</feature>
<keyword evidence="6" id="KW-0418">Kinase</keyword>
<evidence type="ECO:0000256" key="4">
    <source>
        <dbReference type="ARBA" id="ARBA00022679"/>
    </source>
</evidence>
<dbReference type="InterPro" id="IPR013587">
    <property type="entry name" value="Nitrate/nitrite_sensing"/>
</dbReference>
<comment type="caution">
    <text evidence="11">The sequence shown here is derived from an EMBL/GenBank/DDBJ whole genome shotgun (WGS) entry which is preliminary data.</text>
</comment>
<feature type="compositionally biased region" description="Low complexity" evidence="8">
    <location>
        <begin position="1034"/>
        <end position="1045"/>
    </location>
</feature>
<evidence type="ECO:0000256" key="6">
    <source>
        <dbReference type="ARBA" id="ARBA00022777"/>
    </source>
</evidence>
<dbReference type="PROSITE" id="PS50109">
    <property type="entry name" value="HIS_KIN"/>
    <property type="match status" value="1"/>
</dbReference>
<dbReference type="InterPro" id="IPR050428">
    <property type="entry name" value="TCS_sensor_his_kinase"/>
</dbReference>
<dbReference type="Pfam" id="PF02518">
    <property type="entry name" value="HATPase_c"/>
    <property type="match status" value="1"/>
</dbReference>
<keyword evidence="4" id="KW-0808">Transferase</keyword>
<feature type="region of interest" description="Disordered" evidence="8">
    <location>
        <begin position="965"/>
        <end position="1045"/>
    </location>
</feature>
<evidence type="ECO:0000256" key="8">
    <source>
        <dbReference type="SAM" id="MobiDB-lite"/>
    </source>
</evidence>
<proteinExistence type="predicted"/>
<dbReference type="Gene3D" id="3.30.565.10">
    <property type="entry name" value="Histidine kinase-like ATPase, C-terminal domain"/>
    <property type="match status" value="1"/>
</dbReference>